<dbReference type="RefSeq" id="WP_345076589.1">
    <property type="nucleotide sequence ID" value="NZ_BAABFA010000001.1"/>
</dbReference>
<name>A0ABP8N0M1_9BACT</name>
<evidence type="ECO:0000256" key="1">
    <source>
        <dbReference type="SAM" id="Phobius"/>
    </source>
</evidence>
<comment type="caution">
    <text evidence="3">The sequence shown here is derived from an EMBL/GenBank/DDBJ whole genome shotgun (WGS) entry which is preliminary data.</text>
</comment>
<keyword evidence="1" id="KW-0472">Membrane</keyword>
<feature type="transmembrane region" description="Helical" evidence="1">
    <location>
        <begin position="6"/>
        <end position="23"/>
    </location>
</feature>
<gene>
    <name evidence="3" type="ORF">GCM10023093_00040</name>
</gene>
<dbReference type="Gene3D" id="3.90.550.10">
    <property type="entry name" value="Spore Coat Polysaccharide Biosynthesis Protein SpsA, Chain A"/>
    <property type="match status" value="1"/>
</dbReference>
<feature type="domain" description="Glycosyltransferase 2-like" evidence="2">
    <location>
        <begin position="42"/>
        <end position="175"/>
    </location>
</feature>
<dbReference type="InterPro" id="IPR029044">
    <property type="entry name" value="Nucleotide-diphossugar_trans"/>
</dbReference>
<protein>
    <submittedName>
        <fullName evidence="3">Glycosyltransferase</fullName>
    </submittedName>
</protein>
<keyword evidence="1" id="KW-1133">Transmembrane helix</keyword>
<dbReference type="Proteomes" id="UP001500067">
    <property type="component" value="Unassembled WGS sequence"/>
</dbReference>
<dbReference type="InterPro" id="IPR050256">
    <property type="entry name" value="Glycosyltransferase_2"/>
</dbReference>
<dbReference type="PANTHER" id="PTHR48090:SF7">
    <property type="entry name" value="RFBJ PROTEIN"/>
    <property type="match status" value="1"/>
</dbReference>
<evidence type="ECO:0000313" key="3">
    <source>
        <dbReference type="EMBL" id="GAA4459293.1"/>
    </source>
</evidence>
<reference evidence="4" key="1">
    <citation type="journal article" date="2019" name="Int. J. Syst. Evol. Microbiol.">
        <title>The Global Catalogue of Microorganisms (GCM) 10K type strain sequencing project: providing services to taxonomists for standard genome sequencing and annotation.</title>
        <authorList>
            <consortium name="The Broad Institute Genomics Platform"/>
            <consortium name="The Broad Institute Genome Sequencing Center for Infectious Disease"/>
            <person name="Wu L."/>
            <person name="Ma J."/>
        </authorList>
    </citation>
    <scope>NUCLEOTIDE SEQUENCE [LARGE SCALE GENOMIC DNA]</scope>
    <source>
        <strain evidence="4">JCM 32105</strain>
    </source>
</reference>
<keyword evidence="4" id="KW-1185">Reference proteome</keyword>
<evidence type="ECO:0000313" key="4">
    <source>
        <dbReference type="Proteomes" id="UP001500067"/>
    </source>
</evidence>
<dbReference type="EMBL" id="BAABFA010000001">
    <property type="protein sequence ID" value="GAA4459293.1"/>
    <property type="molecule type" value="Genomic_DNA"/>
</dbReference>
<organism evidence="3 4">
    <name type="scientific">Nemorincola caseinilytica</name>
    <dbReference type="NCBI Taxonomy" id="2054315"/>
    <lineage>
        <taxon>Bacteria</taxon>
        <taxon>Pseudomonadati</taxon>
        <taxon>Bacteroidota</taxon>
        <taxon>Chitinophagia</taxon>
        <taxon>Chitinophagales</taxon>
        <taxon>Chitinophagaceae</taxon>
        <taxon>Nemorincola</taxon>
    </lineage>
</organism>
<feature type="transmembrane region" description="Helical" evidence="1">
    <location>
        <begin position="280"/>
        <end position="302"/>
    </location>
</feature>
<dbReference type="InterPro" id="IPR001173">
    <property type="entry name" value="Glyco_trans_2-like"/>
</dbReference>
<evidence type="ECO:0000259" key="2">
    <source>
        <dbReference type="Pfam" id="PF00535"/>
    </source>
</evidence>
<sequence>MAIVALFVVCIAVQCGFAVFFAGRIGSLRRWEPVAYPTQPVSVVICARNEASLLRAYLPAILQQAYTDASGRPNYEVVVVDDGSTDDTASVLAELREQYAHLKYVAIPVHEARGKKNALRMGVTAAQHDMLLLTDADCRPASPQWLALMVAPLAAGRELALGYGAYERTTDNALNSFVQWETAHTYMQYAAYAAAGMPYMGVGRNLACTRQVLLAAMQHPIWQRLPSGDDDMLVRVAGTPTNTAVVCERDAFTYTPAKNTWGEWARQKQRHMSTGKYYKWYIKLLLGSYAATHAGMWLGAVWLFVAGWWGYAVPVITVRMLMAYTAWDRTNKRLGQNVNFVTWLVGDIGWMMYNFALLPYITWKNKTSWK</sequence>
<proteinExistence type="predicted"/>
<feature type="transmembrane region" description="Helical" evidence="1">
    <location>
        <begin position="308"/>
        <end position="327"/>
    </location>
</feature>
<keyword evidence="1" id="KW-0812">Transmembrane</keyword>
<dbReference type="Pfam" id="PF00535">
    <property type="entry name" value="Glycos_transf_2"/>
    <property type="match status" value="1"/>
</dbReference>
<accession>A0ABP8N0M1</accession>
<feature type="transmembrane region" description="Helical" evidence="1">
    <location>
        <begin position="339"/>
        <end position="361"/>
    </location>
</feature>
<dbReference type="SUPFAM" id="SSF53448">
    <property type="entry name" value="Nucleotide-diphospho-sugar transferases"/>
    <property type="match status" value="1"/>
</dbReference>
<dbReference type="PANTHER" id="PTHR48090">
    <property type="entry name" value="UNDECAPRENYL-PHOSPHATE 4-DEOXY-4-FORMAMIDO-L-ARABINOSE TRANSFERASE-RELATED"/>
    <property type="match status" value="1"/>
</dbReference>